<dbReference type="RefSeq" id="WP_039742501.1">
    <property type="nucleotide sequence ID" value="NZ_CP009788.1"/>
</dbReference>
<proteinExistence type="predicted"/>
<accession>A0A0B5BHJ5</accession>
<dbReference type="STRING" id="345632.GPICK_09230"/>
<reference evidence="6 7" key="1">
    <citation type="journal article" date="2015" name="Genome Announc.">
        <title>Complete Genome of Geobacter pickeringii G13T, a Metal-Reducing Isolate from Sedimentary Kaolin Deposits.</title>
        <authorList>
            <person name="Badalamenti J.P."/>
            <person name="Bond D.R."/>
        </authorList>
    </citation>
    <scope>NUCLEOTIDE SEQUENCE [LARGE SCALE GENOMIC DNA]</scope>
    <source>
        <strain evidence="6 7">G13</strain>
    </source>
</reference>
<dbReference type="Pfam" id="PF07869">
    <property type="entry name" value="DUF1656"/>
    <property type="match status" value="1"/>
</dbReference>
<organism evidence="6 7">
    <name type="scientific">Geobacter pickeringii</name>
    <dbReference type="NCBI Taxonomy" id="345632"/>
    <lineage>
        <taxon>Bacteria</taxon>
        <taxon>Pseudomonadati</taxon>
        <taxon>Thermodesulfobacteriota</taxon>
        <taxon>Desulfuromonadia</taxon>
        <taxon>Geobacterales</taxon>
        <taxon>Geobacteraceae</taxon>
        <taxon>Geobacter</taxon>
    </lineage>
</organism>
<dbReference type="HOGENOM" id="CLU_188292_3_0_7"/>
<dbReference type="KEGG" id="gpi:GPICK_09230"/>
<protein>
    <submittedName>
        <fullName evidence="6">Na+-dependent transporter</fullName>
    </submittedName>
</protein>
<feature type="transmembrane region" description="Helical" evidence="5">
    <location>
        <begin position="47"/>
        <end position="65"/>
    </location>
</feature>
<evidence type="ECO:0000256" key="4">
    <source>
        <dbReference type="ARBA" id="ARBA00023136"/>
    </source>
</evidence>
<gene>
    <name evidence="6" type="ORF">GPICK_09230</name>
</gene>
<dbReference type="EMBL" id="CP009788">
    <property type="protein sequence ID" value="AJE03506.1"/>
    <property type="molecule type" value="Genomic_DNA"/>
</dbReference>
<evidence type="ECO:0000313" key="7">
    <source>
        <dbReference type="Proteomes" id="UP000057609"/>
    </source>
</evidence>
<evidence type="ECO:0000256" key="1">
    <source>
        <dbReference type="ARBA" id="ARBA00022475"/>
    </source>
</evidence>
<name>A0A0B5BHJ5_9BACT</name>
<keyword evidence="4 5" id="KW-0472">Membrane</keyword>
<keyword evidence="7" id="KW-1185">Reference proteome</keyword>
<evidence type="ECO:0000256" key="3">
    <source>
        <dbReference type="ARBA" id="ARBA00022989"/>
    </source>
</evidence>
<sequence length="66" mass="7485">MPREFALLDALVPTLFLVFLGSVVLQTLLDRVMGRCGLYRHVWHPPLFRLSVFICIFGASGLLVLR</sequence>
<evidence type="ECO:0000256" key="5">
    <source>
        <dbReference type="SAM" id="Phobius"/>
    </source>
</evidence>
<dbReference type="OrthoDB" id="6080293at2"/>
<dbReference type="Proteomes" id="UP000057609">
    <property type="component" value="Chromosome"/>
</dbReference>
<dbReference type="InterPro" id="IPR012451">
    <property type="entry name" value="DUF1656"/>
</dbReference>
<keyword evidence="1" id="KW-1003">Cell membrane</keyword>
<evidence type="ECO:0000256" key="2">
    <source>
        <dbReference type="ARBA" id="ARBA00022692"/>
    </source>
</evidence>
<feature type="transmembrane region" description="Helical" evidence="5">
    <location>
        <begin position="7"/>
        <end position="27"/>
    </location>
</feature>
<dbReference type="AlphaFoldDB" id="A0A0B5BHJ5"/>
<evidence type="ECO:0000313" key="6">
    <source>
        <dbReference type="EMBL" id="AJE03506.1"/>
    </source>
</evidence>
<keyword evidence="3 5" id="KW-1133">Transmembrane helix</keyword>
<keyword evidence="2 5" id="KW-0812">Transmembrane</keyword>